<comment type="caution">
    <text evidence="2">The sequence shown here is derived from an EMBL/GenBank/DDBJ whole genome shotgun (WGS) entry which is preliminary data.</text>
</comment>
<keyword evidence="1" id="KW-0472">Membrane</keyword>
<accession>A0ABW3LRI4</accession>
<gene>
    <name evidence="2" type="ORF">ACFQ3N_18135</name>
</gene>
<feature type="transmembrane region" description="Helical" evidence="1">
    <location>
        <begin position="25"/>
        <end position="47"/>
    </location>
</feature>
<evidence type="ECO:0008006" key="4">
    <source>
        <dbReference type="Google" id="ProtNLM"/>
    </source>
</evidence>
<keyword evidence="1" id="KW-0812">Transmembrane</keyword>
<feature type="transmembrane region" description="Helical" evidence="1">
    <location>
        <begin position="136"/>
        <end position="155"/>
    </location>
</feature>
<reference evidence="3" key="1">
    <citation type="journal article" date="2019" name="Int. J. Syst. Evol. Microbiol.">
        <title>The Global Catalogue of Microorganisms (GCM) 10K type strain sequencing project: providing services to taxonomists for standard genome sequencing and annotation.</title>
        <authorList>
            <consortium name="The Broad Institute Genomics Platform"/>
            <consortium name="The Broad Institute Genome Sequencing Center for Infectious Disease"/>
            <person name="Wu L."/>
            <person name="Ma J."/>
        </authorList>
    </citation>
    <scope>NUCLEOTIDE SEQUENCE [LARGE SCALE GENOMIC DNA]</scope>
    <source>
        <strain evidence="3">CCUG 56754</strain>
    </source>
</reference>
<sequence>MIFLNALLHSIKLPNKKAMFKLNRVGMDITVIYMFILIALVSIPSLINRLTATSGATNDMNILFLLIYFFIFYYLPLAIMVFIMLSVIAYIGTGIAKLLRRKIRFSILWKMSAFTTTIPFLLYTVTALVFTVNDVFLWIFLLYTIAFLIKIITVYPKRKVRPRVSN</sequence>
<dbReference type="EMBL" id="JBHTKJ010000066">
    <property type="protein sequence ID" value="MFD1040297.1"/>
    <property type="molecule type" value="Genomic_DNA"/>
</dbReference>
<evidence type="ECO:0000313" key="3">
    <source>
        <dbReference type="Proteomes" id="UP001597040"/>
    </source>
</evidence>
<dbReference type="RefSeq" id="WP_390364244.1">
    <property type="nucleotide sequence ID" value="NZ_JBHTKJ010000066.1"/>
</dbReference>
<name>A0ABW3LRI4_9BACI</name>
<dbReference type="Proteomes" id="UP001597040">
    <property type="component" value="Unassembled WGS sequence"/>
</dbReference>
<keyword evidence="1" id="KW-1133">Transmembrane helix</keyword>
<keyword evidence="3" id="KW-1185">Reference proteome</keyword>
<feature type="transmembrane region" description="Helical" evidence="1">
    <location>
        <begin position="67"/>
        <end position="95"/>
    </location>
</feature>
<evidence type="ECO:0000256" key="1">
    <source>
        <dbReference type="SAM" id="Phobius"/>
    </source>
</evidence>
<protein>
    <recommendedName>
        <fullName evidence="4">DUF1189 domain-containing protein</fullName>
    </recommendedName>
</protein>
<organism evidence="2 3">
    <name type="scientific">Virgibacillus byunsanensis</name>
    <dbReference type="NCBI Taxonomy" id="570945"/>
    <lineage>
        <taxon>Bacteria</taxon>
        <taxon>Bacillati</taxon>
        <taxon>Bacillota</taxon>
        <taxon>Bacilli</taxon>
        <taxon>Bacillales</taxon>
        <taxon>Bacillaceae</taxon>
        <taxon>Virgibacillus</taxon>
    </lineage>
</organism>
<proteinExistence type="predicted"/>
<feature type="transmembrane region" description="Helical" evidence="1">
    <location>
        <begin position="107"/>
        <end position="130"/>
    </location>
</feature>
<evidence type="ECO:0000313" key="2">
    <source>
        <dbReference type="EMBL" id="MFD1040297.1"/>
    </source>
</evidence>